<proteinExistence type="predicted"/>
<organism evidence="2 3">
    <name type="scientific">Mycolicibacterium lutetiense</name>
    <dbReference type="NCBI Taxonomy" id="1641992"/>
    <lineage>
        <taxon>Bacteria</taxon>
        <taxon>Bacillati</taxon>
        <taxon>Actinomycetota</taxon>
        <taxon>Actinomycetes</taxon>
        <taxon>Mycobacteriales</taxon>
        <taxon>Mycobacteriaceae</taxon>
        <taxon>Mycolicibacterium</taxon>
    </lineage>
</organism>
<name>A0ABS5A140_9MYCO</name>
<feature type="transmembrane region" description="Helical" evidence="1">
    <location>
        <begin position="12"/>
        <end position="35"/>
    </location>
</feature>
<reference evidence="2 3" key="1">
    <citation type="submission" date="2021-03" db="EMBL/GenBank/DDBJ databases">
        <title>Sequencing the genomes of 1000 actinobacteria strains.</title>
        <authorList>
            <person name="Klenk H.-P."/>
        </authorList>
    </citation>
    <scope>NUCLEOTIDE SEQUENCE [LARGE SCALE GENOMIC DNA]</scope>
    <source>
        <strain evidence="2 3">DSM 46713</strain>
    </source>
</reference>
<comment type="caution">
    <text evidence="2">The sequence shown here is derived from an EMBL/GenBank/DDBJ whole genome shotgun (WGS) entry which is preliminary data.</text>
</comment>
<keyword evidence="3" id="KW-1185">Reference proteome</keyword>
<evidence type="ECO:0000313" key="3">
    <source>
        <dbReference type="Proteomes" id="UP000694460"/>
    </source>
</evidence>
<evidence type="ECO:0000313" key="2">
    <source>
        <dbReference type="EMBL" id="MBP2455478.1"/>
    </source>
</evidence>
<sequence>MEAEVEVARIWAEAASVAGVVVVAVVSGVVVAAWAD</sequence>
<dbReference type="Proteomes" id="UP000694460">
    <property type="component" value="Unassembled WGS sequence"/>
</dbReference>
<keyword evidence="1" id="KW-1133">Transmembrane helix</keyword>
<gene>
    <name evidence="2" type="ORF">JOF57_005391</name>
</gene>
<dbReference type="EMBL" id="JAGIOP010000002">
    <property type="protein sequence ID" value="MBP2455478.1"/>
    <property type="molecule type" value="Genomic_DNA"/>
</dbReference>
<accession>A0ABS5A140</accession>
<protein>
    <submittedName>
        <fullName evidence="2">Uncharacterized protein</fullName>
    </submittedName>
</protein>
<keyword evidence="1" id="KW-0472">Membrane</keyword>
<keyword evidence="1" id="KW-0812">Transmembrane</keyword>
<evidence type="ECO:0000256" key="1">
    <source>
        <dbReference type="SAM" id="Phobius"/>
    </source>
</evidence>